<dbReference type="GO" id="GO:0045893">
    <property type="term" value="P:positive regulation of DNA-templated transcription"/>
    <property type="evidence" value="ECO:0007669"/>
    <property type="project" value="TreeGrafter"/>
</dbReference>
<dbReference type="GO" id="GO:0003700">
    <property type="term" value="F:DNA-binding transcription factor activity"/>
    <property type="evidence" value="ECO:0007669"/>
    <property type="project" value="TreeGrafter"/>
</dbReference>
<dbReference type="InterPro" id="IPR051577">
    <property type="entry name" value="MRF-like"/>
</dbReference>
<evidence type="ECO:0000259" key="1">
    <source>
        <dbReference type="PROSITE" id="PS51688"/>
    </source>
</evidence>
<dbReference type="Pfam" id="PF13884">
    <property type="entry name" value="Peptidase_S74"/>
    <property type="match status" value="1"/>
</dbReference>
<dbReference type="InterPro" id="IPR030392">
    <property type="entry name" value="S74_ICA"/>
</dbReference>
<feature type="domain" description="Peptidase S74" evidence="1">
    <location>
        <begin position="365"/>
        <end position="451"/>
    </location>
</feature>
<reference evidence="2" key="1">
    <citation type="submission" date="2019-02" db="EMBL/GenBank/DDBJ databases">
        <authorList>
            <person name="Bachy C."/>
            <person name="Yung C.-M."/>
            <person name="Roux S."/>
            <person name="Sullivan M.B."/>
            <person name="Worden A.Z."/>
        </authorList>
    </citation>
    <scope>NUCLEOTIDE SEQUENCE</scope>
    <source>
        <strain evidence="2">BII-V1</strain>
    </source>
</reference>
<dbReference type="PANTHER" id="PTHR13029:SF18">
    <property type="entry name" value="MYELIN REGULATORY FACTOR HOMOLOG 1"/>
    <property type="match status" value="1"/>
</dbReference>
<evidence type="ECO:0000313" key="2">
    <source>
        <dbReference type="EMBL" id="QOR60103.1"/>
    </source>
</evidence>
<accession>A0A7S6NXP3</accession>
<sequence>GSSGQVLTSSGGGAMSWTTVSGGGSSAWTTSGSDVYRSSGKVGIGTSSPSRYLDVDGSVSATNGGILIRNGDTNTATYQCPQLTFGWNGNDQYRHFIRTKHNASSSDNSIDFYVCNGTSNNSLSSGVTHNLTLESGNVGIGTENPSYKLHVVGNANITGGLRANGSSGSSGQVLTSSGGGAMYWSTSGGFSGDIADYITHTGDTNTKFGFPGTDTWELQTSGTVRLHVDSSGEVTVGSDTDIGTGHRMTVVGGSTSSDSSYADLVVTNQSEHNNARLLLGTPYETTSSSGFKAAIIADGGGSHSRSDLHFCLETSTSNSANADLTDSKMVIKYDTGNVGIGTTSPSHKFHVVGDIYASGNVTAYSDARDKKNLKTIEDPVSKIEKINGYTYEKDGIAYTGLVAQELLEVLPEAVSGSEKSGYGIAYGNIAGIFVEAIKELNSKIKALENKLSQFV</sequence>
<proteinExistence type="predicted"/>
<protein>
    <recommendedName>
        <fullName evidence="1">Peptidase S74 domain-containing protein</fullName>
    </recommendedName>
</protein>
<dbReference type="GO" id="GO:0043565">
    <property type="term" value="F:sequence-specific DNA binding"/>
    <property type="evidence" value="ECO:0007669"/>
    <property type="project" value="TreeGrafter"/>
</dbReference>
<dbReference type="PROSITE" id="PS51688">
    <property type="entry name" value="ICA"/>
    <property type="match status" value="1"/>
</dbReference>
<organism evidence="2">
    <name type="scientific">Bathycoccus sp. RCC716 virus 1</name>
    <dbReference type="NCBI Taxonomy" id="2530038"/>
    <lineage>
        <taxon>Viruses</taxon>
        <taxon>Varidnaviria</taxon>
        <taxon>Bamfordvirae</taxon>
        <taxon>Nucleocytoviricota</taxon>
        <taxon>Megaviricetes</taxon>
        <taxon>Algavirales</taxon>
        <taxon>Phycodnaviridae</taxon>
        <taxon>Prasinovirus</taxon>
    </lineage>
</organism>
<feature type="non-terminal residue" evidence="2">
    <location>
        <position position="1"/>
    </location>
</feature>
<dbReference type="EMBL" id="MK522034">
    <property type="protein sequence ID" value="QOR60103.1"/>
    <property type="molecule type" value="Genomic_DNA"/>
</dbReference>
<dbReference type="PANTHER" id="PTHR13029">
    <property type="match status" value="1"/>
</dbReference>
<name>A0A7S6NXP3_9PHYC</name>
<dbReference type="GO" id="GO:0016540">
    <property type="term" value="P:protein autoprocessing"/>
    <property type="evidence" value="ECO:0007669"/>
    <property type="project" value="TreeGrafter"/>
</dbReference>